<dbReference type="GO" id="GO:0016887">
    <property type="term" value="F:ATP hydrolysis activity"/>
    <property type="evidence" value="ECO:0007669"/>
    <property type="project" value="InterPro"/>
</dbReference>
<dbReference type="InterPro" id="IPR003593">
    <property type="entry name" value="AAA+_ATPase"/>
</dbReference>
<evidence type="ECO:0000259" key="10">
    <source>
        <dbReference type="PROSITE" id="PS50893"/>
    </source>
</evidence>
<accession>A0A0M6Y6Q7</accession>
<keyword evidence="9" id="KW-0472">Membrane</keyword>
<evidence type="ECO:0000256" key="6">
    <source>
        <dbReference type="ARBA" id="ARBA00022741"/>
    </source>
</evidence>
<keyword evidence="7" id="KW-0067">ATP-binding</keyword>
<dbReference type="Pfam" id="PF00005">
    <property type="entry name" value="ABC_tran"/>
    <property type="match status" value="1"/>
</dbReference>
<dbReference type="GO" id="GO:0005524">
    <property type="term" value="F:ATP binding"/>
    <property type="evidence" value="ECO:0007669"/>
    <property type="project" value="UniProtKB-KW"/>
</dbReference>
<comment type="subcellular location">
    <subcellularLocation>
        <location evidence="1">Cell inner membrane</location>
        <topology evidence="1">Peripheral membrane protein</topology>
    </subcellularLocation>
</comment>
<dbReference type="PANTHER" id="PTHR43297:SF14">
    <property type="entry name" value="ATPASE AAA-TYPE CORE DOMAIN-CONTAINING PROTEIN"/>
    <property type="match status" value="1"/>
</dbReference>
<organism evidence="11 12">
    <name type="scientific">Roseibium aggregatum</name>
    <dbReference type="NCBI Taxonomy" id="187304"/>
    <lineage>
        <taxon>Bacteria</taxon>
        <taxon>Pseudomonadati</taxon>
        <taxon>Pseudomonadota</taxon>
        <taxon>Alphaproteobacteria</taxon>
        <taxon>Hyphomicrobiales</taxon>
        <taxon>Stappiaceae</taxon>
        <taxon>Roseibium</taxon>
    </lineage>
</organism>
<name>A0A0M6Y6Q7_9HYPH</name>
<evidence type="ECO:0000256" key="3">
    <source>
        <dbReference type="ARBA" id="ARBA00022448"/>
    </source>
</evidence>
<protein>
    <submittedName>
        <fullName evidence="11">Stage 0 sporulation protein KD</fullName>
    </submittedName>
</protein>
<dbReference type="STRING" id="187304.B0E33_02630"/>
<evidence type="ECO:0000313" key="12">
    <source>
        <dbReference type="Proteomes" id="UP000048926"/>
    </source>
</evidence>
<keyword evidence="4" id="KW-1003">Cell membrane</keyword>
<evidence type="ECO:0000256" key="4">
    <source>
        <dbReference type="ARBA" id="ARBA00022475"/>
    </source>
</evidence>
<gene>
    <name evidence="11" type="primary">oppD_4</name>
    <name evidence="11" type="ORF">LAL4801_04251</name>
</gene>
<dbReference type="InterPro" id="IPR050388">
    <property type="entry name" value="ABC_Ni/Peptide_Import"/>
</dbReference>
<dbReference type="OrthoDB" id="9782308at2"/>
<dbReference type="InterPro" id="IPR003439">
    <property type="entry name" value="ABC_transporter-like_ATP-bd"/>
</dbReference>
<evidence type="ECO:0000256" key="2">
    <source>
        <dbReference type="ARBA" id="ARBA00005417"/>
    </source>
</evidence>
<dbReference type="EMBL" id="CXST01000002">
    <property type="protein sequence ID" value="CTQ45796.1"/>
    <property type="molecule type" value="Genomic_DNA"/>
</dbReference>
<dbReference type="InterPro" id="IPR027417">
    <property type="entry name" value="P-loop_NTPase"/>
</dbReference>
<dbReference type="PROSITE" id="PS50893">
    <property type="entry name" value="ABC_TRANSPORTER_2"/>
    <property type="match status" value="1"/>
</dbReference>
<keyword evidence="5" id="KW-0997">Cell inner membrane</keyword>
<evidence type="ECO:0000256" key="5">
    <source>
        <dbReference type="ARBA" id="ARBA00022519"/>
    </source>
</evidence>
<evidence type="ECO:0000256" key="1">
    <source>
        <dbReference type="ARBA" id="ARBA00004417"/>
    </source>
</evidence>
<evidence type="ECO:0000256" key="8">
    <source>
        <dbReference type="ARBA" id="ARBA00022967"/>
    </source>
</evidence>
<evidence type="ECO:0000256" key="9">
    <source>
        <dbReference type="ARBA" id="ARBA00023136"/>
    </source>
</evidence>
<dbReference type="PANTHER" id="PTHR43297">
    <property type="entry name" value="OLIGOPEPTIDE TRANSPORT ATP-BINDING PROTEIN APPD"/>
    <property type="match status" value="1"/>
</dbReference>
<dbReference type="PROSITE" id="PS00211">
    <property type="entry name" value="ABC_TRANSPORTER_1"/>
    <property type="match status" value="1"/>
</dbReference>
<evidence type="ECO:0000256" key="7">
    <source>
        <dbReference type="ARBA" id="ARBA00022840"/>
    </source>
</evidence>
<dbReference type="SUPFAM" id="SSF52540">
    <property type="entry name" value="P-loop containing nucleoside triphosphate hydrolases"/>
    <property type="match status" value="1"/>
</dbReference>
<comment type="similarity">
    <text evidence="2">Belongs to the ABC transporter superfamily.</text>
</comment>
<keyword evidence="8" id="KW-1278">Translocase</keyword>
<dbReference type="GO" id="GO:0005886">
    <property type="term" value="C:plasma membrane"/>
    <property type="evidence" value="ECO:0007669"/>
    <property type="project" value="UniProtKB-SubCell"/>
</dbReference>
<dbReference type="InterPro" id="IPR017871">
    <property type="entry name" value="ABC_transporter-like_CS"/>
</dbReference>
<dbReference type="SMART" id="SM00382">
    <property type="entry name" value="AAA"/>
    <property type="match status" value="1"/>
</dbReference>
<sequence>MSFLSIQDLTVQLKNGMPLLRHVSLDVEPGEVRALVGESGAGKSMIGKAVLGILPKAARLTGGKILLDGEDLQTLSQKARRQRIGARAALIPQDPLTALNPSRRVGPQITDRLVDILGWKRPDAEKRALELLEEVHIQSPERVMKAYPHELSGGMRQRILIASAFAAEPKLIIADEPTTALDVTVQKQILKLIREMQQRHGTALLFVTHDLGVVSKIAQSLTVLYAGKVIEETSVENFFAAPSHAYSKALLAATPKYTDPQGSLTPVPEGVTKEVEAEVAAFDTQLKAGARP</sequence>
<dbReference type="AlphaFoldDB" id="A0A0M6Y6Q7"/>
<keyword evidence="3" id="KW-0813">Transport</keyword>
<keyword evidence="6" id="KW-0547">Nucleotide-binding</keyword>
<dbReference type="RefSeq" id="WP_055659061.1">
    <property type="nucleotide sequence ID" value="NZ_CXST01000002.1"/>
</dbReference>
<dbReference type="Proteomes" id="UP000048926">
    <property type="component" value="Unassembled WGS sequence"/>
</dbReference>
<dbReference type="Gene3D" id="3.40.50.300">
    <property type="entry name" value="P-loop containing nucleotide triphosphate hydrolases"/>
    <property type="match status" value="1"/>
</dbReference>
<reference evidence="12" key="1">
    <citation type="submission" date="2015-07" db="EMBL/GenBank/DDBJ databases">
        <authorList>
            <person name="Rodrigo-Torres Lidia"/>
            <person name="Arahal R.David."/>
        </authorList>
    </citation>
    <scope>NUCLEOTIDE SEQUENCE [LARGE SCALE GENOMIC DNA]</scope>
    <source>
        <strain evidence="12">CECT 4801</strain>
    </source>
</reference>
<proteinExistence type="inferred from homology"/>
<evidence type="ECO:0000313" key="11">
    <source>
        <dbReference type="EMBL" id="CTQ45796.1"/>
    </source>
</evidence>
<feature type="domain" description="ABC transporter" evidence="10">
    <location>
        <begin position="4"/>
        <end position="251"/>
    </location>
</feature>
<keyword evidence="12" id="KW-1185">Reference proteome</keyword>
<dbReference type="CDD" id="cd03257">
    <property type="entry name" value="ABC_NikE_OppD_transporters"/>
    <property type="match status" value="1"/>
</dbReference>